<dbReference type="AlphaFoldDB" id="A0A916JPQ8"/>
<evidence type="ECO:0000313" key="4">
    <source>
        <dbReference type="Proteomes" id="UP000683507"/>
    </source>
</evidence>
<accession>A0A916JPQ8</accession>
<dbReference type="RefSeq" id="WP_258543162.1">
    <property type="nucleotide sequence ID" value="NZ_OU015584.1"/>
</dbReference>
<evidence type="ECO:0000313" key="3">
    <source>
        <dbReference type="EMBL" id="CAG5085994.1"/>
    </source>
</evidence>
<name>A0A916JPQ8_9FLAO</name>
<proteinExistence type="predicted"/>
<keyword evidence="4" id="KW-1185">Reference proteome</keyword>
<organism evidence="3 4">
    <name type="scientific">Parvicella tangerina</name>
    <dbReference type="NCBI Taxonomy" id="2829795"/>
    <lineage>
        <taxon>Bacteria</taxon>
        <taxon>Pseudomonadati</taxon>
        <taxon>Bacteroidota</taxon>
        <taxon>Flavobacteriia</taxon>
        <taxon>Flavobacteriales</taxon>
        <taxon>Parvicellaceae</taxon>
        <taxon>Parvicella</taxon>
    </lineage>
</organism>
<dbReference type="Proteomes" id="UP000683507">
    <property type="component" value="Chromosome"/>
</dbReference>
<feature type="chain" id="PRO_5036927486" evidence="2">
    <location>
        <begin position="26"/>
        <end position="52"/>
    </location>
</feature>
<dbReference type="KEGG" id="ptan:CRYO30217_02967"/>
<reference evidence="3" key="1">
    <citation type="submission" date="2021-04" db="EMBL/GenBank/DDBJ databases">
        <authorList>
            <person name="Rodrigo-Torres L."/>
            <person name="Arahal R. D."/>
            <person name="Lucena T."/>
        </authorList>
    </citation>
    <scope>NUCLEOTIDE SEQUENCE</scope>
    <source>
        <strain evidence="3">AS29M-1</strain>
    </source>
</reference>
<feature type="signal peptide" evidence="2">
    <location>
        <begin position="1"/>
        <end position="25"/>
    </location>
</feature>
<evidence type="ECO:0000256" key="2">
    <source>
        <dbReference type="SAM" id="SignalP"/>
    </source>
</evidence>
<evidence type="ECO:0000256" key="1">
    <source>
        <dbReference type="SAM" id="MobiDB-lite"/>
    </source>
</evidence>
<gene>
    <name evidence="3" type="ORF">CRYO30217_02967</name>
</gene>
<keyword evidence="2" id="KW-0732">Signal</keyword>
<protein>
    <submittedName>
        <fullName evidence="3">Uncharacterized protein</fullName>
    </submittedName>
</protein>
<sequence length="52" mass="5788">MKLKFQTITLMALLTFGLTTLPSFGGGEEGTNTEESHEDHDHDHSDHDGHDH</sequence>
<feature type="region of interest" description="Disordered" evidence="1">
    <location>
        <begin position="21"/>
        <end position="52"/>
    </location>
</feature>
<feature type="compositionally biased region" description="Basic and acidic residues" evidence="1">
    <location>
        <begin position="34"/>
        <end position="52"/>
    </location>
</feature>
<dbReference type="EMBL" id="OU015584">
    <property type="protein sequence ID" value="CAG5085994.1"/>
    <property type="molecule type" value="Genomic_DNA"/>
</dbReference>